<dbReference type="Proteomes" id="UP000758603">
    <property type="component" value="Unassembled WGS sequence"/>
</dbReference>
<gene>
    <name evidence="9" type="ORF">BKA67DRAFT_659063</name>
</gene>
<dbReference type="SUPFAM" id="SSF48264">
    <property type="entry name" value="Cytochrome P450"/>
    <property type="match status" value="1"/>
</dbReference>
<dbReference type="PANTHER" id="PTHR24305:SF96">
    <property type="entry name" value="CYTOCHROME P450 MONOOXYGENASE STCB-RELATED"/>
    <property type="match status" value="1"/>
</dbReference>
<dbReference type="AlphaFoldDB" id="A0A9P8UMC3"/>
<evidence type="ECO:0000313" key="9">
    <source>
        <dbReference type="EMBL" id="KAH6654791.1"/>
    </source>
</evidence>
<keyword evidence="4 7" id="KW-0479">Metal-binding</keyword>
<comment type="caution">
    <text evidence="9">The sequence shown here is derived from an EMBL/GenBank/DDBJ whole genome shotgun (WGS) entry which is preliminary data.</text>
</comment>
<evidence type="ECO:0000256" key="2">
    <source>
        <dbReference type="ARBA" id="ARBA00010617"/>
    </source>
</evidence>
<evidence type="ECO:0000256" key="8">
    <source>
        <dbReference type="RuleBase" id="RU000461"/>
    </source>
</evidence>
<dbReference type="PANTHER" id="PTHR24305">
    <property type="entry name" value="CYTOCHROME P450"/>
    <property type="match status" value="1"/>
</dbReference>
<feature type="binding site" description="axial binding residue" evidence="7">
    <location>
        <position position="438"/>
    </location>
    <ligand>
        <name>heme</name>
        <dbReference type="ChEBI" id="CHEBI:30413"/>
    </ligand>
    <ligandPart>
        <name>Fe</name>
        <dbReference type="ChEBI" id="CHEBI:18248"/>
    </ligandPart>
</feature>
<keyword evidence="5 8" id="KW-0560">Oxidoreductase</keyword>
<evidence type="ECO:0000256" key="5">
    <source>
        <dbReference type="ARBA" id="ARBA00023002"/>
    </source>
</evidence>
<dbReference type="InterPro" id="IPR001128">
    <property type="entry name" value="Cyt_P450"/>
</dbReference>
<proteinExistence type="inferred from homology"/>
<dbReference type="GO" id="GO:0016705">
    <property type="term" value="F:oxidoreductase activity, acting on paired donors, with incorporation or reduction of molecular oxygen"/>
    <property type="evidence" value="ECO:0007669"/>
    <property type="project" value="InterPro"/>
</dbReference>
<dbReference type="RefSeq" id="XP_045959061.1">
    <property type="nucleotide sequence ID" value="XM_046107390.1"/>
</dbReference>
<dbReference type="InterPro" id="IPR002401">
    <property type="entry name" value="Cyt_P450_E_grp-I"/>
</dbReference>
<dbReference type="EMBL" id="JAGPXC010000004">
    <property type="protein sequence ID" value="KAH6654791.1"/>
    <property type="molecule type" value="Genomic_DNA"/>
</dbReference>
<dbReference type="PROSITE" id="PS00086">
    <property type="entry name" value="CYTOCHROME_P450"/>
    <property type="match status" value="1"/>
</dbReference>
<dbReference type="PRINTS" id="PR00385">
    <property type="entry name" value="P450"/>
</dbReference>
<dbReference type="Pfam" id="PF00067">
    <property type="entry name" value="p450"/>
    <property type="match status" value="1"/>
</dbReference>
<evidence type="ECO:0000256" key="7">
    <source>
        <dbReference type="PIRSR" id="PIRSR602401-1"/>
    </source>
</evidence>
<dbReference type="GeneID" id="70136281"/>
<keyword evidence="10" id="KW-1185">Reference proteome</keyword>
<dbReference type="PRINTS" id="PR00463">
    <property type="entry name" value="EP450I"/>
</dbReference>
<evidence type="ECO:0000256" key="6">
    <source>
        <dbReference type="ARBA" id="ARBA00023004"/>
    </source>
</evidence>
<keyword evidence="6 7" id="KW-0408">Iron</keyword>
<dbReference type="InterPro" id="IPR036396">
    <property type="entry name" value="Cyt_P450_sf"/>
</dbReference>
<evidence type="ECO:0000256" key="1">
    <source>
        <dbReference type="ARBA" id="ARBA00001971"/>
    </source>
</evidence>
<protein>
    <submittedName>
        <fullName evidence="9">Cytochrome P450</fullName>
    </submittedName>
</protein>
<dbReference type="InterPro" id="IPR017972">
    <property type="entry name" value="Cyt_P450_CS"/>
</dbReference>
<comment type="similarity">
    <text evidence="2 8">Belongs to the cytochrome P450 family.</text>
</comment>
<keyword evidence="3 7" id="KW-0349">Heme</keyword>
<dbReference type="GO" id="GO:0004497">
    <property type="term" value="F:monooxygenase activity"/>
    <property type="evidence" value="ECO:0007669"/>
    <property type="project" value="UniProtKB-KW"/>
</dbReference>
<reference evidence="9" key="1">
    <citation type="journal article" date="2021" name="Nat. Commun.">
        <title>Genetic determinants of endophytism in the Arabidopsis root mycobiome.</title>
        <authorList>
            <person name="Mesny F."/>
            <person name="Miyauchi S."/>
            <person name="Thiergart T."/>
            <person name="Pickel B."/>
            <person name="Atanasova L."/>
            <person name="Karlsson M."/>
            <person name="Huettel B."/>
            <person name="Barry K.W."/>
            <person name="Haridas S."/>
            <person name="Chen C."/>
            <person name="Bauer D."/>
            <person name="Andreopoulos W."/>
            <person name="Pangilinan J."/>
            <person name="LaButti K."/>
            <person name="Riley R."/>
            <person name="Lipzen A."/>
            <person name="Clum A."/>
            <person name="Drula E."/>
            <person name="Henrissat B."/>
            <person name="Kohler A."/>
            <person name="Grigoriev I.V."/>
            <person name="Martin F.M."/>
            <person name="Hacquard S."/>
        </authorList>
    </citation>
    <scope>NUCLEOTIDE SEQUENCE</scope>
    <source>
        <strain evidence="9">MPI-SDFR-AT-0073</strain>
    </source>
</reference>
<dbReference type="CDD" id="cd11059">
    <property type="entry name" value="CYP_fungal"/>
    <property type="match status" value="1"/>
</dbReference>
<organism evidence="9 10">
    <name type="scientific">Truncatella angustata</name>
    <dbReference type="NCBI Taxonomy" id="152316"/>
    <lineage>
        <taxon>Eukaryota</taxon>
        <taxon>Fungi</taxon>
        <taxon>Dikarya</taxon>
        <taxon>Ascomycota</taxon>
        <taxon>Pezizomycotina</taxon>
        <taxon>Sordariomycetes</taxon>
        <taxon>Xylariomycetidae</taxon>
        <taxon>Amphisphaeriales</taxon>
        <taxon>Sporocadaceae</taxon>
        <taxon>Truncatella</taxon>
    </lineage>
</organism>
<dbReference type="Gene3D" id="1.10.630.10">
    <property type="entry name" value="Cytochrome P450"/>
    <property type="match status" value="1"/>
</dbReference>
<dbReference type="GO" id="GO:0005506">
    <property type="term" value="F:iron ion binding"/>
    <property type="evidence" value="ECO:0007669"/>
    <property type="project" value="InterPro"/>
</dbReference>
<name>A0A9P8UMC3_9PEZI</name>
<sequence>MTDFEYVAAPLALLASYLVFRLYQTLANPLNSIPGPWYAKYTQIPGTLASLSRQQVQYYHELHRRYGPFVRTGPSQVFVADIDAYKSIHKIGGHFNKSDYYHYFGPTEAGKPPYGLFQMTNAADHAQRRKLLGRGFTATSLRTEWESMVVEKVSAAIEGMRHDAKLARGEVDVRKWWIFMASDVVSKIMFGDSFDALKTGKEDPWFGSVRIANRAAFGALSFPWLYAFLKCVPFVGGSRWFQAHKVLLDKGQAAVANSMQTGNLASTNLFSKVMGKAEKNDGELSSLDICVEAGSFMIAGTDTTSNTLTYLIWAVLSHPDLQESIERELGALEEPFTDEQLEKIPILQAVIEETLRLYGAAPMPLPRVVPAGGVKLGNYHIPGGTEVATQAWTMHRDPRFFADPERFDHTRWLHDGECTTSEVAKAAFTPFGAGSRVCIGKYLAYMELRYGAALFFRTFKGSRLAASATPESMEMDNLVLIEPRGKILKVILPDL</sequence>
<evidence type="ECO:0000256" key="3">
    <source>
        <dbReference type="ARBA" id="ARBA00022617"/>
    </source>
</evidence>
<dbReference type="OrthoDB" id="1470350at2759"/>
<keyword evidence="8" id="KW-0503">Monooxygenase</keyword>
<dbReference type="GO" id="GO:0020037">
    <property type="term" value="F:heme binding"/>
    <property type="evidence" value="ECO:0007669"/>
    <property type="project" value="InterPro"/>
</dbReference>
<evidence type="ECO:0000256" key="4">
    <source>
        <dbReference type="ARBA" id="ARBA00022723"/>
    </source>
</evidence>
<evidence type="ECO:0000313" key="10">
    <source>
        <dbReference type="Proteomes" id="UP000758603"/>
    </source>
</evidence>
<dbReference type="InterPro" id="IPR050121">
    <property type="entry name" value="Cytochrome_P450_monoxygenase"/>
</dbReference>
<comment type="cofactor">
    <cofactor evidence="1 7">
        <name>heme</name>
        <dbReference type="ChEBI" id="CHEBI:30413"/>
    </cofactor>
</comment>
<accession>A0A9P8UMC3</accession>